<dbReference type="Proteomes" id="UP001432027">
    <property type="component" value="Unassembled WGS sequence"/>
</dbReference>
<organism evidence="2 3">
    <name type="scientific">Pristionchus entomophagus</name>
    <dbReference type="NCBI Taxonomy" id="358040"/>
    <lineage>
        <taxon>Eukaryota</taxon>
        <taxon>Metazoa</taxon>
        <taxon>Ecdysozoa</taxon>
        <taxon>Nematoda</taxon>
        <taxon>Chromadorea</taxon>
        <taxon>Rhabditida</taxon>
        <taxon>Rhabditina</taxon>
        <taxon>Diplogasteromorpha</taxon>
        <taxon>Diplogasteroidea</taxon>
        <taxon>Neodiplogasteridae</taxon>
        <taxon>Pristionchus</taxon>
    </lineage>
</organism>
<feature type="compositionally biased region" description="Low complexity" evidence="1">
    <location>
        <begin position="151"/>
        <end position="162"/>
    </location>
</feature>
<accession>A0AAV5UK03</accession>
<proteinExistence type="predicted"/>
<feature type="region of interest" description="Disordered" evidence="1">
    <location>
        <begin position="145"/>
        <end position="182"/>
    </location>
</feature>
<sequence>LVVYRMNCTLPLSILLSRSPLLRRFQHFVLQHLHDLQSLVSSSVEVEHDGLLGPVLVPHTIPRPRGVALASVQPDLDLVEAPPARHRAHHHPATAQDDERVDLVGVTEATEQEVKRRVSSLRGTRQIELLVPAPVASVGEEAGLGGRGHLLGRSLRKGSGSRAVPNDEAKHRIAQRPQRNFG</sequence>
<protein>
    <submittedName>
        <fullName evidence="2">Uncharacterized protein</fullName>
    </submittedName>
</protein>
<gene>
    <name evidence="2" type="ORF">PENTCL1PPCAC_29468</name>
</gene>
<evidence type="ECO:0000313" key="3">
    <source>
        <dbReference type="Proteomes" id="UP001432027"/>
    </source>
</evidence>
<evidence type="ECO:0000256" key="1">
    <source>
        <dbReference type="SAM" id="MobiDB-lite"/>
    </source>
</evidence>
<evidence type="ECO:0000313" key="2">
    <source>
        <dbReference type="EMBL" id="GMT07294.1"/>
    </source>
</evidence>
<name>A0AAV5UK03_9BILA</name>
<dbReference type="AlphaFoldDB" id="A0AAV5UK03"/>
<comment type="caution">
    <text evidence="2">The sequence shown here is derived from an EMBL/GenBank/DDBJ whole genome shotgun (WGS) entry which is preliminary data.</text>
</comment>
<keyword evidence="3" id="KW-1185">Reference proteome</keyword>
<dbReference type="EMBL" id="BTSX01000006">
    <property type="protein sequence ID" value="GMT07294.1"/>
    <property type="molecule type" value="Genomic_DNA"/>
</dbReference>
<feature type="non-terminal residue" evidence="2">
    <location>
        <position position="1"/>
    </location>
</feature>
<reference evidence="2" key="1">
    <citation type="submission" date="2023-10" db="EMBL/GenBank/DDBJ databases">
        <title>Genome assembly of Pristionchus species.</title>
        <authorList>
            <person name="Yoshida K."/>
            <person name="Sommer R.J."/>
        </authorList>
    </citation>
    <scope>NUCLEOTIDE SEQUENCE</scope>
    <source>
        <strain evidence="2">RS0144</strain>
    </source>
</reference>